<name>A0A6B0RBL0_9CETA</name>
<evidence type="ECO:0000313" key="3">
    <source>
        <dbReference type="Proteomes" id="UP000322234"/>
    </source>
</evidence>
<sequence length="185" mass="19806">MQAWRLAAPPGLLCPSAGQPAFLFIGAAGGLQAAYRKRCLEKQEAFEAQGVSPNYAAFIRVFPSRNMPVPYTAIDPDGRASTLQLVRSLGRVASEMSIGETSGRSLKGDSRLRAVPLSSGSWAPGPQGRRTGSTRMAQPLGRCSQHGGEQPHVGQTLSSTPLTRARVTASTLRTEDLSKRRMGER</sequence>
<dbReference type="AlphaFoldDB" id="A0A6B0RBL0"/>
<evidence type="ECO:0000313" key="2">
    <source>
        <dbReference type="EMBL" id="MXQ86361.1"/>
    </source>
</evidence>
<protein>
    <submittedName>
        <fullName evidence="2">Uncharacterized protein</fullName>
    </submittedName>
</protein>
<feature type="compositionally biased region" description="Basic and acidic residues" evidence="1">
    <location>
        <begin position="173"/>
        <end position="185"/>
    </location>
</feature>
<reference evidence="2" key="1">
    <citation type="submission" date="2019-10" db="EMBL/GenBank/DDBJ databases">
        <title>The sequence and de novo assembly of the wild yak genome.</title>
        <authorList>
            <person name="Liu Y."/>
        </authorList>
    </citation>
    <scope>NUCLEOTIDE SEQUENCE [LARGE SCALE GENOMIC DNA]</scope>
    <source>
        <strain evidence="2">WY2019</strain>
    </source>
</reference>
<proteinExistence type="predicted"/>
<evidence type="ECO:0000256" key="1">
    <source>
        <dbReference type="SAM" id="MobiDB-lite"/>
    </source>
</evidence>
<dbReference type="EMBL" id="VBQZ03000032">
    <property type="protein sequence ID" value="MXQ86361.1"/>
    <property type="molecule type" value="Genomic_DNA"/>
</dbReference>
<feature type="compositionally biased region" description="Polar residues" evidence="1">
    <location>
        <begin position="153"/>
        <end position="172"/>
    </location>
</feature>
<dbReference type="Proteomes" id="UP000322234">
    <property type="component" value="Unassembled WGS sequence"/>
</dbReference>
<accession>A0A6B0RBL0</accession>
<organism evidence="2 3">
    <name type="scientific">Bos mutus</name>
    <name type="common">wild yak</name>
    <dbReference type="NCBI Taxonomy" id="72004"/>
    <lineage>
        <taxon>Eukaryota</taxon>
        <taxon>Metazoa</taxon>
        <taxon>Chordata</taxon>
        <taxon>Craniata</taxon>
        <taxon>Vertebrata</taxon>
        <taxon>Euteleostomi</taxon>
        <taxon>Mammalia</taxon>
        <taxon>Eutheria</taxon>
        <taxon>Laurasiatheria</taxon>
        <taxon>Artiodactyla</taxon>
        <taxon>Ruminantia</taxon>
        <taxon>Pecora</taxon>
        <taxon>Bovidae</taxon>
        <taxon>Bovinae</taxon>
        <taxon>Bos</taxon>
    </lineage>
</organism>
<comment type="caution">
    <text evidence="2">The sequence shown here is derived from an EMBL/GenBank/DDBJ whole genome shotgun (WGS) entry which is preliminary data.</text>
</comment>
<keyword evidence="3" id="KW-1185">Reference proteome</keyword>
<gene>
    <name evidence="2" type="ORF">E5288_WYG003180</name>
</gene>
<feature type="region of interest" description="Disordered" evidence="1">
    <location>
        <begin position="115"/>
        <end position="185"/>
    </location>
</feature>